<comment type="caution">
    <text evidence="3">The sequence shown here is derived from an EMBL/GenBank/DDBJ whole genome shotgun (WGS) entry which is preliminary data.</text>
</comment>
<organism evidence="3 4">
    <name type="scientific">Candidatus Eisenbergiella merdigallinarum</name>
    <dbReference type="NCBI Taxonomy" id="2838552"/>
    <lineage>
        <taxon>Bacteria</taxon>
        <taxon>Bacillati</taxon>
        <taxon>Bacillota</taxon>
        <taxon>Clostridia</taxon>
        <taxon>Lachnospirales</taxon>
        <taxon>Lachnospiraceae</taxon>
        <taxon>Eisenbergiella</taxon>
    </lineage>
</organism>
<evidence type="ECO:0000259" key="2">
    <source>
        <dbReference type="Pfam" id="PF12010"/>
    </source>
</evidence>
<sequence>MKKKMAKKLLGGLLAAAMLTGCGQQAADTASTAPVDPGVTAEETAASGAAAEAEEAASDTASNGETVTINYVRPGTEVEHNDELVAAINEKLAADGTGLQLEITYVPSDTFSDKVNMMLSAGEEFDLLAVMEDQKSFTTYIGTEGIQPITEYVQQSEVLQAVIPDWMWESATVNGEIYTIPANWTENADQASCITIRREKLEEYGLDDPETMDDLLEMAEVFTENWDGDSKPVIIPMYAEPFTWLFRALDTYPFTVQKDLIFIDQEGNVKNWLETDEFKQTADFFRTCYEKGYIPDDVLSPSWSSWNTMLTGNFIWVDGCQMWGTREVWDERIPGTNLDSIYLNPDGPSFRPQSFRNDTAVSSTSAHPAEAVKFMEWVYSSQENYDLMVYGVEGLTWENTGDGTYKKLIPDFEFNADWMIGNMEYERYEDGTYEKFIEIMGVEKPDAENSVVLNFVFDPTNVATEYANCLAEVEASIYPIKLGIVSYEDGYEDALANLKAAGIDAVVAEYQSQLDAYLAENN</sequence>
<keyword evidence="1" id="KW-0732">Signal</keyword>
<feature type="chain" id="PRO_5038536297" evidence="1">
    <location>
        <begin position="27"/>
        <end position="522"/>
    </location>
</feature>
<dbReference type="PROSITE" id="PS51257">
    <property type="entry name" value="PROKAR_LIPOPROTEIN"/>
    <property type="match status" value="1"/>
</dbReference>
<reference evidence="3" key="1">
    <citation type="journal article" date="2021" name="PeerJ">
        <title>Extensive microbial diversity within the chicken gut microbiome revealed by metagenomics and culture.</title>
        <authorList>
            <person name="Gilroy R."/>
            <person name="Ravi A."/>
            <person name="Getino M."/>
            <person name="Pursley I."/>
            <person name="Horton D.L."/>
            <person name="Alikhan N.F."/>
            <person name="Baker D."/>
            <person name="Gharbi K."/>
            <person name="Hall N."/>
            <person name="Watson M."/>
            <person name="Adriaenssens E.M."/>
            <person name="Foster-Nyarko E."/>
            <person name="Jarju S."/>
            <person name="Secka A."/>
            <person name="Antonio M."/>
            <person name="Oren A."/>
            <person name="Chaudhuri R.R."/>
            <person name="La Ragione R."/>
            <person name="Hildebrand F."/>
            <person name="Pallen M.J."/>
        </authorList>
    </citation>
    <scope>NUCLEOTIDE SEQUENCE</scope>
    <source>
        <strain evidence="3">USAMLcec3-2134</strain>
    </source>
</reference>
<gene>
    <name evidence="3" type="ORF">H9763_08320</name>
</gene>
<feature type="domain" description="DUF3502" evidence="2">
    <location>
        <begin position="452"/>
        <end position="519"/>
    </location>
</feature>
<evidence type="ECO:0000313" key="4">
    <source>
        <dbReference type="Proteomes" id="UP000886883"/>
    </source>
</evidence>
<evidence type="ECO:0000313" key="3">
    <source>
        <dbReference type="EMBL" id="HJB91456.1"/>
    </source>
</evidence>
<protein>
    <submittedName>
        <fullName evidence="3">Extracellular solute-binding protein</fullName>
    </submittedName>
</protein>
<dbReference type="SUPFAM" id="SSF53850">
    <property type="entry name" value="Periplasmic binding protein-like II"/>
    <property type="match status" value="1"/>
</dbReference>
<dbReference type="InterPro" id="IPR050490">
    <property type="entry name" value="Bact_solute-bd_prot1"/>
</dbReference>
<dbReference type="Pfam" id="PF12010">
    <property type="entry name" value="DUF3502"/>
    <property type="match status" value="1"/>
</dbReference>
<accession>A0A9D2MT28</accession>
<dbReference type="AlphaFoldDB" id="A0A9D2MT28"/>
<feature type="signal peptide" evidence="1">
    <location>
        <begin position="1"/>
        <end position="26"/>
    </location>
</feature>
<dbReference type="Pfam" id="PF01547">
    <property type="entry name" value="SBP_bac_1"/>
    <property type="match status" value="1"/>
</dbReference>
<name>A0A9D2MT28_9FIRM</name>
<proteinExistence type="predicted"/>
<dbReference type="PANTHER" id="PTHR43649">
    <property type="entry name" value="ARABINOSE-BINDING PROTEIN-RELATED"/>
    <property type="match status" value="1"/>
</dbReference>
<dbReference type="InterPro" id="IPR022627">
    <property type="entry name" value="DUF3502"/>
</dbReference>
<dbReference type="Gene3D" id="3.40.190.10">
    <property type="entry name" value="Periplasmic binding protein-like II"/>
    <property type="match status" value="3"/>
</dbReference>
<dbReference type="EMBL" id="DWXE01000028">
    <property type="protein sequence ID" value="HJB91456.1"/>
    <property type="molecule type" value="Genomic_DNA"/>
</dbReference>
<evidence type="ECO:0000256" key="1">
    <source>
        <dbReference type="SAM" id="SignalP"/>
    </source>
</evidence>
<reference evidence="3" key="2">
    <citation type="submission" date="2021-04" db="EMBL/GenBank/DDBJ databases">
        <authorList>
            <person name="Gilroy R."/>
        </authorList>
    </citation>
    <scope>NUCLEOTIDE SEQUENCE</scope>
    <source>
        <strain evidence="3">USAMLcec3-2134</strain>
    </source>
</reference>
<dbReference type="Proteomes" id="UP000886883">
    <property type="component" value="Unassembled WGS sequence"/>
</dbReference>
<dbReference type="InterPro" id="IPR006059">
    <property type="entry name" value="SBP"/>
</dbReference>